<accession>A0A0N4Y3K4</accession>
<protein>
    <submittedName>
        <fullName evidence="4">Coiled-coil domain-containing protein 93</fullName>
    </submittedName>
</protein>
<dbReference type="STRING" id="27835.A0A0N4Y3K4"/>
<dbReference type="Proteomes" id="UP000271162">
    <property type="component" value="Unassembled WGS sequence"/>
</dbReference>
<dbReference type="EMBL" id="UYSL01020311">
    <property type="protein sequence ID" value="VDL73990.1"/>
    <property type="molecule type" value="Genomic_DNA"/>
</dbReference>
<keyword evidence="3" id="KW-1185">Reference proteome</keyword>
<organism evidence="4">
    <name type="scientific">Nippostrongylus brasiliensis</name>
    <name type="common">Rat hookworm</name>
    <dbReference type="NCBI Taxonomy" id="27835"/>
    <lineage>
        <taxon>Eukaryota</taxon>
        <taxon>Metazoa</taxon>
        <taxon>Ecdysozoa</taxon>
        <taxon>Nematoda</taxon>
        <taxon>Chromadorea</taxon>
        <taxon>Rhabditida</taxon>
        <taxon>Rhabditina</taxon>
        <taxon>Rhabditomorpha</taxon>
        <taxon>Strongyloidea</taxon>
        <taxon>Heligmosomidae</taxon>
        <taxon>Nippostrongylus</taxon>
    </lineage>
</organism>
<evidence type="ECO:0000313" key="3">
    <source>
        <dbReference type="Proteomes" id="UP000271162"/>
    </source>
</evidence>
<dbReference type="AlphaFoldDB" id="A0A0N4Y3K4"/>
<name>A0A0N4Y3K4_NIPBR</name>
<evidence type="ECO:0000313" key="4">
    <source>
        <dbReference type="WBParaSite" id="NBR_0001040001-mRNA-1"/>
    </source>
</evidence>
<dbReference type="InterPro" id="IPR048747">
    <property type="entry name" value="CCDC93_N"/>
</dbReference>
<proteinExistence type="predicted"/>
<feature type="domain" description="CCDC93 N-terminal" evidence="1">
    <location>
        <begin position="14"/>
        <end position="113"/>
    </location>
</feature>
<dbReference type="PANTHER" id="PTHR16441">
    <property type="entry name" value="FIDIPIDINE"/>
    <property type="match status" value="1"/>
</dbReference>
<sequence>MAGVLQPVENKENEDGERLMNCLDLLIAAGYFRARIKGLATFDKIVGGMVWCLSHCSRSVDADLLFAENLDIGQKISLTEKIVQVMTVLKCPHSIEPHQIQGLDLENIYPAIQVRKL</sequence>
<reference evidence="2 3" key="2">
    <citation type="submission" date="2018-11" db="EMBL/GenBank/DDBJ databases">
        <authorList>
            <consortium name="Pathogen Informatics"/>
        </authorList>
    </citation>
    <scope>NUCLEOTIDE SEQUENCE [LARGE SCALE GENOMIC DNA]</scope>
</reference>
<dbReference type="Pfam" id="PF21673">
    <property type="entry name" value="CCDC93_N"/>
    <property type="match status" value="1"/>
</dbReference>
<reference evidence="4" key="1">
    <citation type="submission" date="2017-02" db="UniProtKB">
        <authorList>
            <consortium name="WormBaseParasite"/>
        </authorList>
    </citation>
    <scope>IDENTIFICATION</scope>
</reference>
<dbReference type="WBParaSite" id="NBR_0001040001-mRNA-1">
    <property type="protein sequence ID" value="NBR_0001040001-mRNA-1"/>
    <property type="gene ID" value="NBR_0001040001"/>
</dbReference>
<dbReference type="InterPro" id="IPR039116">
    <property type="entry name" value="CCDC93"/>
</dbReference>
<gene>
    <name evidence="2" type="ORF">NBR_LOCUS10401</name>
</gene>
<dbReference type="PANTHER" id="PTHR16441:SF0">
    <property type="entry name" value="COILED-COIL DOMAIN-CONTAINING PROTEIN 93"/>
    <property type="match status" value="1"/>
</dbReference>
<dbReference type="GO" id="GO:0006893">
    <property type="term" value="P:Golgi to plasma membrane transport"/>
    <property type="evidence" value="ECO:0007669"/>
    <property type="project" value="TreeGrafter"/>
</dbReference>
<evidence type="ECO:0000259" key="1">
    <source>
        <dbReference type="Pfam" id="PF21673"/>
    </source>
</evidence>
<evidence type="ECO:0000313" key="2">
    <source>
        <dbReference type="EMBL" id="VDL73990.1"/>
    </source>
</evidence>